<name>A0A2P2HY80_9CRUS</name>
<dbReference type="GO" id="GO:0005737">
    <property type="term" value="C:cytoplasm"/>
    <property type="evidence" value="ECO:0007669"/>
    <property type="project" value="TreeGrafter"/>
</dbReference>
<keyword evidence="5 7" id="KW-0472">Membrane</keyword>
<dbReference type="PANTHER" id="PTHR11923:SF51">
    <property type="entry name" value="LYSOSOME MEMBRANE PROTEIN 2"/>
    <property type="match status" value="1"/>
</dbReference>
<dbReference type="PRINTS" id="PR01609">
    <property type="entry name" value="CD36FAMILY"/>
</dbReference>
<keyword evidence="4 7" id="KW-1133">Transmembrane helix</keyword>
<evidence type="ECO:0000256" key="3">
    <source>
        <dbReference type="ARBA" id="ARBA00022692"/>
    </source>
</evidence>
<reference evidence="9" key="1">
    <citation type="submission" date="2017-11" db="EMBL/GenBank/DDBJ databases">
        <title>The sensing device of the deep-sea amphipod.</title>
        <authorList>
            <person name="Kobayashi H."/>
            <person name="Nagahama T."/>
            <person name="Arai W."/>
            <person name="Sasagawa Y."/>
            <person name="Umeda M."/>
            <person name="Hayashi T."/>
            <person name="Nikaido I."/>
            <person name="Watanabe H."/>
            <person name="Oguri K."/>
            <person name="Kitazato H."/>
            <person name="Fujioka K."/>
            <person name="Kido Y."/>
            <person name="Takami H."/>
        </authorList>
    </citation>
    <scope>NUCLEOTIDE SEQUENCE</scope>
    <source>
        <tissue evidence="9">Whole body</tissue>
    </source>
</reference>
<evidence type="ECO:0000256" key="5">
    <source>
        <dbReference type="ARBA" id="ARBA00023136"/>
    </source>
</evidence>
<organism evidence="8">
    <name type="scientific">Hirondellea gigas</name>
    <dbReference type="NCBI Taxonomy" id="1518452"/>
    <lineage>
        <taxon>Eukaryota</taxon>
        <taxon>Metazoa</taxon>
        <taxon>Ecdysozoa</taxon>
        <taxon>Arthropoda</taxon>
        <taxon>Crustacea</taxon>
        <taxon>Multicrustacea</taxon>
        <taxon>Malacostraca</taxon>
        <taxon>Eumalacostraca</taxon>
        <taxon>Peracarida</taxon>
        <taxon>Amphipoda</taxon>
        <taxon>Amphilochidea</taxon>
        <taxon>Lysianassida</taxon>
        <taxon>Lysianassidira</taxon>
        <taxon>Lysianassoidea</taxon>
        <taxon>Lysianassidae</taxon>
        <taxon>Hirondellea</taxon>
    </lineage>
</organism>
<dbReference type="EMBL" id="IACT01001294">
    <property type="protein sequence ID" value="LAC20649.1"/>
    <property type="molecule type" value="mRNA"/>
</dbReference>
<evidence type="ECO:0000256" key="2">
    <source>
        <dbReference type="ARBA" id="ARBA00010532"/>
    </source>
</evidence>
<evidence type="ECO:0000313" key="8">
    <source>
        <dbReference type="EMBL" id="LAB66737.1"/>
    </source>
</evidence>
<proteinExistence type="evidence at transcript level"/>
<dbReference type="InterPro" id="IPR002159">
    <property type="entry name" value="CD36_fam"/>
</dbReference>
<accession>A0A2P2HY80</accession>
<evidence type="ECO:0000256" key="1">
    <source>
        <dbReference type="ARBA" id="ARBA00004370"/>
    </source>
</evidence>
<dbReference type="AlphaFoldDB" id="A0A2P2HY80"/>
<comment type="similarity">
    <text evidence="2">Belongs to the CD36 family.</text>
</comment>
<reference evidence="8" key="2">
    <citation type="journal article" date="2018" name="Biosci. Biotechnol. Biochem.">
        <title>Polysaccharide hydrolase of the hadal zone amphipods Hirondellea gigas.</title>
        <authorList>
            <person name="Kobayashi H."/>
            <person name="Nagahama T."/>
            <person name="Arai W."/>
            <person name="Sasagawa Y."/>
            <person name="Umeda M."/>
            <person name="Hayashi T."/>
            <person name="Nikaido I."/>
            <person name="Watanabe H."/>
            <person name="Oguri K."/>
            <person name="Kitazato H."/>
            <person name="Fujioka K."/>
            <person name="Kido Y."/>
            <person name="Takami H."/>
        </authorList>
    </citation>
    <scope>NUCLEOTIDE SEQUENCE</scope>
    <source>
        <tissue evidence="8">Whole body</tissue>
    </source>
</reference>
<evidence type="ECO:0000256" key="4">
    <source>
        <dbReference type="ARBA" id="ARBA00022989"/>
    </source>
</evidence>
<dbReference type="PANTHER" id="PTHR11923">
    <property type="entry name" value="SCAVENGER RECEPTOR CLASS B TYPE-1 SR-B1"/>
    <property type="match status" value="1"/>
</dbReference>
<feature type="transmembrane region" description="Helical" evidence="7">
    <location>
        <begin position="439"/>
        <end position="463"/>
    </location>
</feature>
<evidence type="ECO:0000256" key="7">
    <source>
        <dbReference type="SAM" id="Phobius"/>
    </source>
</evidence>
<evidence type="ECO:0000256" key="6">
    <source>
        <dbReference type="ARBA" id="ARBA00023180"/>
    </source>
</evidence>
<protein>
    <submittedName>
        <fullName evidence="8">Lysosome membrane protein 2-like</fullName>
    </submittedName>
</protein>
<dbReference type="GO" id="GO:0016020">
    <property type="term" value="C:membrane"/>
    <property type="evidence" value="ECO:0007669"/>
    <property type="project" value="UniProtKB-SubCell"/>
</dbReference>
<dbReference type="EMBL" id="IACF01001005">
    <property type="protein sequence ID" value="LAB66737.1"/>
    <property type="molecule type" value="mRNA"/>
</dbReference>
<dbReference type="GO" id="GO:0005044">
    <property type="term" value="F:scavenger receptor activity"/>
    <property type="evidence" value="ECO:0007669"/>
    <property type="project" value="TreeGrafter"/>
</dbReference>
<sequence>MKVCGIVTICLLGIAFIVVGLVFPQVFPGIMEKQLGKKLLLRPDSPTIGNFLSPPIPIFMQFYFFNVTNPKGILNGDTPVLNQMGPFTYEEKRLKYDLLWETHDATVTYKQNKTFFFRPELSNGLDEDTLITVINPVLISLAAKVSNVKYEFAKGLFELIKLRFELHPFITRKAGELLFHGYQEDILAFASTFTGDPIHATGKFGFFYPKNGSNDGTYKVGTGADGLENLQIIDEWRGSPTLHFWKTDVCNMINGTEGSQFPRPITPDTQIRMYSSDLCRSLYFNFEKKVYHGNLELYRYILPYDVLAQTPENECFCADEFTCRDSMVNLSPCKKGSPVLASTPHFYMGANESINAIVGLNPSKFEHETFLDIEPNTGVTFQAHKRIQISMPLKRYSALSALSKVKEVILPIVWLNESALVPEDRANALYSKLTMPTIVVGYVCMALMALGTLLLILAVTLAVRNFKAQHQAPNKSKHNGNLKNAPVNEYDRSEGYKHLFVKT</sequence>
<comment type="subcellular location">
    <subcellularLocation>
        <location evidence="1">Membrane</location>
    </subcellularLocation>
</comment>
<keyword evidence="6" id="KW-0325">Glycoprotein</keyword>
<evidence type="ECO:0000313" key="9">
    <source>
        <dbReference type="EMBL" id="LAC20649.1"/>
    </source>
</evidence>
<keyword evidence="3 7" id="KW-0812">Transmembrane</keyword>
<dbReference type="Pfam" id="PF01130">
    <property type="entry name" value="CD36"/>
    <property type="match status" value="1"/>
</dbReference>